<comment type="caution">
    <text evidence="13">The sequence shown here is derived from an EMBL/GenBank/DDBJ whole genome shotgun (WGS) entry which is preliminary data.</text>
</comment>
<evidence type="ECO:0000256" key="3">
    <source>
        <dbReference type="ARBA" id="ARBA00022598"/>
    </source>
</evidence>
<proteinExistence type="inferred from homology"/>
<evidence type="ECO:0000313" key="14">
    <source>
        <dbReference type="Proteomes" id="UP000033860"/>
    </source>
</evidence>
<evidence type="ECO:0000313" key="13">
    <source>
        <dbReference type="EMBL" id="KKU61085.1"/>
    </source>
</evidence>
<dbReference type="PATRIC" id="fig|1618371.3.peg.589"/>
<dbReference type="PANTHER" id="PTHR11956:SF5">
    <property type="entry name" value="ARGININE--TRNA LIGASE, CYTOPLASMIC"/>
    <property type="match status" value="1"/>
</dbReference>
<dbReference type="SUPFAM" id="SSF52374">
    <property type="entry name" value="Nucleotidylyl transferase"/>
    <property type="match status" value="1"/>
</dbReference>
<evidence type="ECO:0000256" key="8">
    <source>
        <dbReference type="ARBA" id="ARBA00049339"/>
    </source>
</evidence>
<sequence length="585" mass="65671">MVMNLEGKIKTAIDKVLKDFGVPGGEFKVEHPENEAHGDYSANVALVAGGGRDLAEKITEKLRADKGLEEIASKIKVAGAGFINISIKTDHLITQAVELLKEGYMGGKSTRRQGFVGQRIMVEFTDPNPFKEFHIGHLYSNIVGESLCRLLEVEGAEVKRVNYQGDVGLHVAKAIWGMKQMIQKDIDLNSLSKKSLPERQKFMGQAYAMGATAYEEDKKAKEEIEVLNKKIYELDDDVRQLYEKGRGWSLEYFETIYKRLGTKFDDYFFEREVGQVGLKLVKEFLKKGVFEESQGAVVFPGEKYGLHTRVFVNKLGLPTYEAKDLGLAPTKYGRYQYDQSIIVTANEIDEYFKVVIAALKKINPKLGKKTRHVSHGMVKLPEGKMSSRTGKIVTGEWLLDEARARALKIMAEAEISEEEKEIIAEQVGQAAVKYALLKTGIGQDVVFNFGTSVSFEGNSGPYLQYTYARAQSVLAKSETRSTKHEKISDFGFRISDLAPEELAVLRWLYRYGEVVDEAAAELSPNLVANFLFELAQRFNSFYNKMPILKAKDEKIKSLRLLLTAATAEVVKRGLYLLGIQSPEKM</sequence>
<dbReference type="SMART" id="SM00836">
    <property type="entry name" value="DALR_1"/>
    <property type="match status" value="1"/>
</dbReference>
<dbReference type="Pfam" id="PF03485">
    <property type="entry name" value="Arg_tRNA_synt_N"/>
    <property type="match status" value="1"/>
</dbReference>
<evidence type="ECO:0000259" key="12">
    <source>
        <dbReference type="SMART" id="SM01016"/>
    </source>
</evidence>
<dbReference type="NCBIfam" id="TIGR00456">
    <property type="entry name" value="argS"/>
    <property type="match status" value="1"/>
</dbReference>
<evidence type="ECO:0000256" key="5">
    <source>
        <dbReference type="ARBA" id="ARBA00022840"/>
    </source>
</evidence>
<dbReference type="InterPro" id="IPR008909">
    <property type="entry name" value="DALR_anticod-bd"/>
</dbReference>
<feature type="domain" description="DALR anticodon binding" evidence="11">
    <location>
        <begin position="463"/>
        <end position="585"/>
    </location>
</feature>
<dbReference type="GO" id="GO:0006420">
    <property type="term" value="P:arginyl-tRNA aminoacylation"/>
    <property type="evidence" value="ECO:0007669"/>
    <property type="project" value="UniProtKB-UniRule"/>
</dbReference>
<dbReference type="InterPro" id="IPR036695">
    <property type="entry name" value="Arg-tRNA-synth_N_sf"/>
</dbReference>
<dbReference type="SUPFAM" id="SSF55190">
    <property type="entry name" value="Arginyl-tRNA synthetase (ArgRS), N-terminal 'additional' domain"/>
    <property type="match status" value="1"/>
</dbReference>
<dbReference type="InterPro" id="IPR005148">
    <property type="entry name" value="Arg-tRNA-synth_N"/>
</dbReference>
<evidence type="ECO:0000256" key="1">
    <source>
        <dbReference type="ARBA" id="ARBA00005594"/>
    </source>
</evidence>
<dbReference type="EC" id="6.1.1.19" evidence="2 9"/>
<evidence type="ECO:0000259" key="11">
    <source>
        <dbReference type="SMART" id="SM00836"/>
    </source>
</evidence>
<keyword evidence="5 10" id="KW-0067">ATP-binding</keyword>
<dbReference type="Pfam" id="PF00750">
    <property type="entry name" value="tRNA-synt_1d"/>
    <property type="match status" value="1"/>
</dbReference>
<accession>A0A0G1UTP5</accession>
<dbReference type="GO" id="GO:0005524">
    <property type="term" value="F:ATP binding"/>
    <property type="evidence" value="ECO:0007669"/>
    <property type="project" value="UniProtKB-KW"/>
</dbReference>
<dbReference type="FunFam" id="1.10.730.10:FF:000006">
    <property type="entry name" value="Arginyl-tRNA synthetase 2, mitochondrial"/>
    <property type="match status" value="1"/>
</dbReference>
<dbReference type="SMART" id="SM01016">
    <property type="entry name" value="Arg_tRNA_synt_N"/>
    <property type="match status" value="1"/>
</dbReference>
<dbReference type="EMBL" id="LCNT01000004">
    <property type="protein sequence ID" value="KKU61085.1"/>
    <property type="molecule type" value="Genomic_DNA"/>
</dbReference>
<evidence type="ECO:0000256" key="10">
    <source>
        <dbReference type="RuleBase" id="RU363038"/>
    </source>
</evidence>
<protein>
    <recommendedName>
        <fullName evidence="2 9">Arginine--tRNA ligase</fullName>
        <ecNumber evidence="2 9">6.1.1.19</ecNumber>
    </recommendedName>
</protein>
<dbReference type="Proteomes" id="UP000033860">
    <property type="component" value="Unassembled WGS sequence"/>
</dbReference>
<dbReference type="InterPro" id="IPR035684">
    <property type="entry name" value="ArgRS_core"/>
</dbReference>
<evidence type="ECO:0000256" key="6">
    <source>
        <dbReference type="ARBA" id="ARBA00022917"/>
    </source>
</evidence>
<dbReference type="GO" id="GO:0004814">
    <property type="term" value="F:arginine-tRNA ligase activity"/>
    <property type="evidence" value="ECO:0007669"/>
    <property type="project" value="UniProtKB-UniRule"/>
</dbReference>
<dbReference type="InterPro" id="IPR001278">
    <property type="entry name" value="Arg-tRNA-ligase"/>
</dbReference>
<dbReference type="SUPFAM" id="SSF47323">
    <property type="entry name" value="Anticodon-binding domain of a subclass of class I aminoacyl-tRNA synthetases"/>
    <property type="match status" value="1"/>
</dbReference>
<keyword evidence="4 10" id="KW-0547">Nucleotide-binding</keyword>
<feature type="domain" description="Arginyl tRNA synthetase N-terminal" evidence="12">
    <location>
        <begin position="3"/>
        <end position="87"/>
    </location>
</feature>
<comment type="catalytic activity">
    <reaction evidence="8">
        <text>tRNA(Arg) + L-arginine + ATP = L-arginyl-tRNA(Arg) + AMP + diphosphate</text>
        <dbReference type="Rhea" id="RHEA:20301"/>
        <dbReference type="Rhea" id="RHEA-COMP:9658"/>
        <dbReference type="Rhea" id="RHEA-COMP:9673"/>
        <dbReference type="ChEBI" id="CHEBI:30616"/>
        <dbReference type="ChEBI" id="CHEBI:32682"/>
        <dbReference type="ChEBI" id="CHEBI:33019"/>
        <dbReference type="ChEBI" id="CHEBI:78442"/>
        <dbReference type="ChEBI" id="CHEBI:78513"/>
        <dbReference type="ChEBI" id="CHEBI:456215"/>
        <dbReference type="EC" id="6.1.1.19"/>
    </reaction>
</comment>
<organism evidence="13 14">
    <name type="scientific">Candidatus Beckwithbacteria bacterium GW2011_GWB1_47_15</name>
    <dbReference type="NCBI Taxonomy" id="1618371"/>
    <lineage>
        <taxon>Bacteria</taxon>
        <taxon>Candidatus Beckwithiibacteriota</taxon>
    </lineage>
</organism>
<dbReference type="InterPro" id="IPR014729">
    <property type="entry name" value="Rossmann-like_a/b/a_fold"/>
</dbReference>
<dbReference type="PANTHER" id="PTHR11956">
    <property type="entry name" value="ARGINYL-TRNA SYNTHETASE"/>
    <property type="match status" value="1"/>
</dbReference>
<dbReference type="InterPro" id="IPR009080">
    <property type="entry name" value="tRNAsynth_Ia_anticodon-bd"/>
</dbReference>
<dbReference type="Pfam" id="PF05746">
    <property type="entry name" value="DALR_1"/>
    <property type="match status" value="1"/>
</dbReference>
<name>A0A0G1UTP5_9BACT</name>
<keyword evidence="3 10" id="KW-0436">Ligase</keyword>
<gene>
    <name evidence="13" type="ORF">UX85_C0004G0006</name>
</gene>
<keyword evidence="7 10" id="KW-0030">Aminoacyl-tRNA synthetase</keyword>
<evidence type="ECO:0000256" key="4">
    <source>
        <dbReference type="ARBA" id="ARBA00022741"/>
    </source>
</evidence>
<reference evidence="13 14" key="1">
    <citation type="journal article" date="2015" name="Nature">
        <title>rRNA introns, odd ribosomes, and small enigmatic genomes across a large radiation of phyla.</title>
        <authorList>
            <person name="Brown C.T."/>
            <person name="Hug L.A."/>
            <person name="Thomas B.C."/>
            <person name="Sharon I."/>
            <person name="Castelle C.J."/>
            <person name="Singh A."/>
            <person name="Wilkins M.J."/>
            <person name="Williams K.H."/>
            <person name="Banfield J.F."/>
        </authorList>
    </citation>
    <scope>NUCLEOTIDE SEQUENCE [LARGE SCALE GENOMIC DNA]</scope>
</reference>
<dbReference type="Gene3D" id="3.40.50.620">
    <property type="entry name" value="HUPs"/>
    <property type="match status" value="1"/>
</dbReference>
<evidence type="ECO:0000256" key="9">
    <source>
        <dbReference type="NCBIfam" id="TIGR00456"/>
    </source>
</evidence>
<comment type="similarity">
    <text evidence="1 10">Belongs to the class-I aminoacyl-tRNA synthetase family.</text>
</comment>
<dbReference type="Gene3D" id="1.10.730.10">
    <property type="entry name" value="Isoleucyl-tRNA Synthetase, Domain 1"/>
    <property type="match status" value="1"/>
</dbReference>
<dbReference type="GO" id="GO:0005737">
    <property type="term" value="C:cytoplasm"/>
    <property type="evidence" value="ECO:0007669"/>
    <property type="project" value="UniProtKB-UniRule"/>
</dbReference>
<dbReference type="Gene3D" id="3.30.1360.70">
    <property type="entry name" value="Arginyl tRNA synthetase N-terminal domain"/>
    <property type="match status" value="1"/>
</dbReference>
<evidence type="ECO:0000256" key="2">
    <source>
        <dbReference type="ARBA" id="ARBA00012837"/>
    </source>
</evidence>
<dbReference type="PRINTS" id="PR01038">
    <property type="entry name" value="TRNASYNTHARG"/>
</dbReference>
<evidence type="ECO:0000256" key="7">
    <source>
        <dbReference type="ARBA" id="ARBA00023146"/>
    </source>
</evidence>
<dbReference type="AlphaFoldDB" id="A0A0G1UTP5"/>
<keyword evidence="6 10" id="KW-0648">Protein biosynthesis</keyword>